<dbReference type="OrthoDB" id="103564at2759"/>
<dbReference type="InterPro" id="IPR036397">
    <property type="entry name" value="RNaseH_sf"/>
</dbReference>
<gene>
    <name evidence="1" type="ORF">PC110_g14579</name>
</gene>
<dbReference type="AlphaFoldDB" id="A0A329S072"/>
<dbReference type="VEuPathDB" id="FungiDB:PC110_g14579"/>
<dbReference type="EMBL" id="MJFZ01000451">
    <property type="protein sequence ID" value="RAW29062.1"/>
    <property type="molecule type" value="Genomic_DNA"/>
</dbReference>
<reference evidence="1 2" key="1">
    <citation type="submission" date="2018-01" db="EMBL/GenBank/DDBJ databases">
        <title>Draft genome of the strawberry crown rot pathogen Phytophthora cactorum.</title>
        <authorList>
            <person name="Armitage A.D."/>
            <person name="Lysoe E."/>
            <person name="Nellist C.F."/>
            <person name="Harrison R.J."/>
            <person name="Brurberg M.B."/>
        </authorList>
    </citation>
    <scope>NUCLEOTIDE SEQUENCE [LARGE SCALE GENOMIC DNA]</scope>
    <source>
        <strain evidence="1 2">10300</strain>
    </source>
</reference>
<dbReference type="STRING" id="29920.A0A329S072"/>
<dbReference type="Proteomes" id="UP000251314">
    <property type="component" value="Unassembled WGS sequence"/>
</dbReference>
<keyword evidence="2" id="KW-1185">Reference proteome</keyword>
<protein>
    <recommendedName>
        <fullName evidence="3">Tc1-like transposase DDE domain-containing protein</fullName>
    </recommendedName>
</protein>
<evidence type="ECO:0008006" key="3">
    <source>
        <dbReference type="Google" id="ProtNLM"/>
    </source>
</evidence>
<evidence type="ECO:0000313" key="2">
    <source>
        <dbReference type="Proteomes" id="UP000251314"/>
    </source>
</evidence>
<comment type="caution">
    <text evidence="1">The sequence shown here is derived from an EMBL/GenBank/DDBJ whole genome shotgun (WGS) entry which is preliminary data.</text>
</comment>
<accession>A0A329S072</accession>
<organism evidence="1 2">
    <name type="scientific">Phytophthora cactorum</name>
    <dbReference type="NCBI Taxonomy" id="29920"/>
    <lineage>
        <taxon>Eukaryota</taxon>
        <taxon>Sar</taxon>
        <taxon>Stramenopiles</taxon>
        <taxon>Oomycota</taxon>
        <taxon>Peronosporomycetes</taxon>
        <taxon>Peronosporales</taxon>
        <taxon>Peronosporaceae</taxon>
        <taxon>Phytophthora</taxon>
    </lineage>
</organism>
<proteinExistence type="predicted"/>
<sequence>MVWPARSPDCSPIENVWSAMAKVYAHGRQYRTVAELEEEVLAAWDAIWQEYLLKLVESMPRRYLAVIKQKGGLSKY</sequence>
<name>A0A329S072_9STRA</name>
<dbReference type="Gene3D" id="3.30.420.10">
    <property type="entry name" value="Ribonuclease H-like superfamily/Ribonuclease H"/>
    <property type="match status" value="1"/>
</dbReference>
<evidence type="ECO:0000313" key="1">
    <source>
        <dbReference type="EMBL" id="RAW29062.1"/>
    </source>
</evidence>
<dbReference type="GO" id="GO:0003676">
    <property type="term" value="F:nucleic acid binding"/>
    <property type="evidence" value="ECO:0007669"/>
    <property type="project" value="InterPro"/>
</dbReference>